<dbReference type="OrthoDB" id="181606at2"/>
<dbReference type="SUPFAM" id="SSF53448">
    <property type="entry name" value="Nucleotide-diphospho-sugar transferases"/>
    <property type="match status" value="1"/>
</dbReference>
<dbReference type="InterPro" id="IPR029044">
    <property type="entry name" value="Nucleotide-diphossugar_trans"/>
</dbReference>
<evidence type="ECO:0008006" key="3">
    <source>
        <dbReference type="Google" id="ProtNLM"/>
    </source>
</evidence>
<gene>
    <name evidence="1" type="ORF">GJ668_09060</name>
</gene>
<protein>
    <recommendedName>
        <fullName evidence="3">Nucleotide-diphospho-sugar transferase domain-containing protein</fullName>
    </recommendedName>
</protein>
<dbReference type="AlphaFoldDB" id="A0A6N8ED58"/>
<comment type="caution">
    <text evidence="1">The sequence shown here is derived from an EMBL/GenBank/DDBJ whole genome shotgun (WGS) entry which is preliminary data.</text>
</comment>
<dbReference type="Proteomes" id="UP000434044">
    <property type="component" value="Unassembled WGS sequence"/>
</dbReference>
<dbReference type="Gene3D" id="3.90.550.10">
    <property type="entry name" value="Spore Coat Polysaccharide Biosynthesis Protein SpsA, Chain A"/>
    <property type="match status" value="1"/>
</dbReference>
<organism evidence="1 2">
    <name type="scientific">Allochromatium palmeri</name>
    <dbReference type="NCBI Taxonomy" id="231048"/>
    <lineage>
        <taxon>Bacteria</taxon>
        <taxon>Pseudomonadati</taxon>
        <taxon>Pseudomonadota</taxon>
        <taxon>Gammaproteobacteria</taxon>
        <taxon>Chromatiales</taxon>
        <taxon>Chromatiaceae</taxon>
        <taxon>Allochromatium</taxon>
    </lineage>
</organism>
<evidence type="ECO:0000313" key="2">
    <source>
        <dbReference type="Proteomes" id="UP000434044"/>
    </source>
</evidence>
<name>A0A6N8ED58_9GAMM</name>
<reference evidence="1 2" key="1">
    <citation type="submission" date="2019-11" db="EMBL/GenBank/DDBJ databases">
        <title>Whole-genome sequence of the anaerobic purple sulfur bacterium Allochromatium palmeri DSM 15591.</title>
        <authorList>
            <person name="Kyndt J.A."/>
            <person name="Meyer T.E."/>
        </authorList>
    </citation>
    <scope>NUCLEOTIDE SEQUENCE [LARGE SCALE GENOMIC DNA]</scope>
    <source>
        <strain evidence="1 2">DSM 15591</strain>
    </source>
</reference>
<evidence type="ECO:0000313" key="1">
    <source>
        <dbReference type="EMBL" id="MTW21248.1"/>
    </source>
</evidence>
<keyword evidence="2" id="KW-1185">Reference proteome</keyword>
<accession>A0A6N8ED58</accession>
<sequence length="287" mass="33125">MTRTRYMTCHAKVGNFRTHNNLRKTRGKMMSRGVLYTVTGISRYTGESYLSLAIRSAQSIKKFLPQIAIAVMTDEEYIQQAREVKCFDKVILKKTELLGKYQMKVDWIKHTPFEETLYLDADTLAIHNMQDIFDILKYFDIALPRASFRKKASPLSDLSSSMILFKNTPEIRQIFSMWRSEYLLALEKNMDAGDQGVLTKCIYQSTARCYVIPGEYHFNTGLPCVAHGPVRLVTAHKKNYLEISQRYLNKSLSHRAYFPLLSTIYVDNADQTLSGLPRQSQKISFKD</sequence>
<proteinExistence type="predicted"/>
<dbReference type="EMBL" id="WNKT01000016">
    <property type="protein sequence ID" value="MTW21248.1"/>
    <property type="molecule type" value="Genomic_DNA"/>
</dbReference>